<feature type="transmembrane region" description="Helical" evidence="9">
    <location>
        <begin position="6"/>
        <end position="23"/>
    </location>
</feature>
<dbReference type="Gene3D" id="3.30.1360.200">
    <property type="match status" value="1"/>
</dbReference>
<feature type="transmembrane region" description="Helical" evidence="9">
    <location>
        <begin position="627"/>
        <end position="651"/>
    </location>
</feature>
<feature type="transmembrane region" description="Helical" evidence="9">
    <location>
        <begin position="302"/>
        <end position="321"/>
    </location>
</feature>
<evidence type="ECO:0000256" key="4">
    <source>
        <dbReference type="ARBA" id="ARBA00022692"/>
    </source>
</evidence>
<evidence type="ECO:0000256" key="6">
    <source>
        <dbReference type="ARBA" id="ARBA00022989"/>
    </source>
</evidence>
<dbReference type="OrthoDB" id="9805019at2"/>
<keyword evidence="7 9" id="KW-0811">Translocation</keyword>
<dbReference type="Pfam" id="PF22599">
    <property type="entry name" value="SecDF_P1_head"/>
    <property type="match status" value="1"/>
</dbReference>
<feature type="domain" description="Protein translocase subunit SecDF P1" evidence="12">
    <location>
        <begin position="87"/>
        <end position="147"/>
    </location>
</feature>
<evidence type="ECO:0000256" key="1">
    <source>
        <dbReference type="ARBA" id="ARBA00004651"/>
    </source>
</evidence>
<keyword evidence="8 9" id="KW-0472">Membrane</keyword>
<dbReference type="Pfam" id="PF07549">
    <property type="entry name" value="Sec_GG"/>
    <property type="match status" value="1"/>
</dbReference>
<evidence type="ECO:0000256" key="10">
    <source>
        <dbReference type="HAMAP-Rule" id="MF_01464"/>
    </source>
</evidence>
<dbReference type="InterPro" id="IPR048631">
    <property type="entry name" value="SecD_1st"/>
</dbReference>
<reference evidence="14 15" key="1">
    <citation type="submission" date="2019-03" db="EMBL/GenBank/DDBJ databases">
        <title>Genomic Encyclopedia of Archaeal and Bacterial Type Strains, Phase II (KMG-II): from individual species to whole genera.</title>
        <authorList>
            <person name="Goeker M."/>
        </authorList>
    </citation>
    <scope>NUCLEOTIDE SEQUENCE [LARGE SCALE GENOMIC DNA]</scope>
    <source>
        <strain evidence="14 15">ATCC 25309</strain>
    </source>
</reference>
<protein>
    <recommendedName>
        <fullName evidence="9 10">Multifunctional fusion protein</fullName>
    </recommendedName>
    <domain>
        <recommendedName>
            <fullName evidence="9">Protein translocase subunit SecD</fullName>
        </recommendedName>
    </domain>
    <domain>
        <recommendedName>
            <fullName evidence="10">Protein-export membrane protein SecF</fullName>
        </recommendedName>
    </domain>
</protein>
<dbReference type="NCBIfam" id="TIGR00916">
    <property type="entry name" value="2A0604s01"/>
    <property type="match status" value="1"/>
</dbReference>
<keyword evidence="2 9" id="KW-0813">Transport</keyword>
<feature type="transmembrane region" description="Helical" evidence="9">
    <location>
        <begin position="35"/>
        <end position="53"/>
    </location>
</feature>
<comment type="subcellular location">
    <subcellularLocation>
        <location evidence="1 9">Cell membrane</location>
        <topology evidence="1 9">Multi-pass membrane protein</topology>
    </subcellularLocation>
</comment>
<dbReference type="InterPro" id="IPR022813">
    <property type="entry name" value="SecD/SecF_arch_bac"/>
</dbReference>
<dbReference type="RefSeq" id="WP_133793683.1">
    <property type="nucleotide sequence ID" value="NZ_SOCA01000001.1"/>
</dbReference>
<keyword evidence="4 9" id="KW-0812">Transmembrane</keyword>
<dbReference type="InterPro" id="IPR005791">
    <property type="entry name" value="SecD"/>
</dbReference>
<sequence length="791" mass="84662">MAAISTFLVGASILLLLLFYIGTTMHDRKRRYGTLLIFIATAFAIYTVDVMGIKKGIDLQGGSEFVVRLEPGKADDGSAKAVTPDSVQQAIAILEKRLNPNSVLDLTMQPQGDDRILIQMPGVKAEEFADVRTKIQQVAHLEFRIVQTKKAPGELREPGTEELFYKPEKDAQGKELPSAGSEMVRNRADMEGKYVKESFATFDAEGWKVILNFDSTGAKLFDEVAAANRGRQMAIVVDKQIISAPVLQASQFGGTAVISGRFKEPEARTLASLLENPLENPMTILSESAVSSAYGESSINQGMWVGIGGLAFTTLFMVFVYRMAGLIAIVGLVINLTILFGGMALFGFTLTMPGIAGIVLTIGMAVDANVLIYERLREEMEAGKTLAGALEAAYEKAFSAIADSNITTLISAIILFSIAGGLVKGFAVTLMIGLLSSMVGALIVTRVIFMWVIDKKILTSLKTTKLIPDTVFDILSKAKGFIIASLVITAISFAALGMKGKASLGIDFRGGALTHVELKSDKTITDGEIENVFKDLKLPDGKEIGTYYIQRKGNATGGEVIAIRSEFDSGPAIEEAVKTKFADQILGTQGSRVGAVIGDEAAKISIVALVVALIAIFIYLMCRFEFAFALGAIVALAHDVLMVPGLCVLFGQELSLIHVGAMLTVAGYSINDTIVVFDRIRENIQKGVGGSTRELMNDAICKTLSRTILTGPTALAPMVALLFLGNPAMLEFAVPITIGVLLGTYSSIFIASPLVLWYAKKTGTSLKRQVMDAKIEADKAQAAIAAAKAVQ</sequence>
<dbReference type="InterPro" id="IPR048634">
    <property type="entry name" value="SecD_SecF_C"/>
</dbReference>
<evidence type="ECO:0000256" key="8">
    <source>
        <dbReference type="ARBA" id="ARBA00023136"/>
    </source>
</evidence>
<evidence type="ECO:0000256" key="5">
    <source>
        <dbReference type="ARBA" id="ARBA00022927"/>
    </source>
</evidence>
<comment type="caution">
    <text evidence="9">Lacks conserved residue(s) required for the propagation of feature annotation.</text>
</comment>
<feature type="domain" description="Protein export membrane protein SecD/SecF C-terminal" evidence="11">
    <location>
        <begin position="581"/>
        <end position="760"/>
    </location>
</feature>
<dbReference type="PANTHER" id="PTHR30081:SF1">
    <property type="entry name" value="PROTEIN TRANSLOCASE SUBUNIT SECD"/>
    <property type="match status" value="1"/>
</dbReference>
<proteinExistence type="inferred from homology"/>
<dbReference type="Pfam" id="PF21760">
    <property type="entry name" value="SecD_1st"/>
    <property type="match status" value="1"/>
</dbReference>
<feature type="transmembrane region" description="Helical" evidence="9">
    <location>
        <begin position="354"/>
        <end position="373"/>
    </location>
</feature>
<feature type="transmembrane region" description="Helical" evidence="9">
    <location>
        <begin position="474"/>
        <end position="496"/>
    </location>
</feature>
<feature type="transmembrane region" description="Helical" evidence="9">
    <location>
        <begin position="406"/>
        <end position="423"/>
    </location>
</feature>
<evidence type="ECO:0000256" key="3">
    <source>
        <dbReference type="ARBA" id="ARBA00022475"/>
    </source>
</evidence>
<feature type="transmembrane region" description="Helical" evidence="9">
    <location>
        <begin position="601"/>
        <end position="620"/>
    </location>
</feature>
<dbReference type="GO" id="GO:0065002">
    <property type="term" value="P:intracellular protein transmembrane transport"/>
    <property type="evidence" value="ECO:0007669"/>
    <property type="project" value="UniProtKB-UniRule"/>
</dbReference>
<dbReference type="HAMAP" id="MF_01463_B">
    <property type="entry name" value="SecD_B"/>
    <property type="match status" value="1"/>
</dbReference>
<keyword evidence="3 9" id="KW-1003">Cell membrane</keyword>
<evidence type="ECO:0000259" key="13">
    <source>
        <dbReference type="Pfam" id="PF22599"/>
    </source>
</evidence>
<evidence type="ECO:0000313" key="15">
    <source>
        <dbReference type="Proteomes" id="UP000295662"/>
    </source>
</evidence>
<dbReference type="InterPro" id="IPR022646">
    <property type="entry name" value="SecD/SecF_CS"/>
</dbReference>
<organism evidence="14 15">
    <name type="scientific">Prosthecobacter fusiformis</name>
    <dbReference type="NCBI Taxonomy" id="48464"/>
    <lineage>
        <taxon>Bacteria</taxon>
        <taxon>Pseudomonadati</taxon>
        <taxon>Verrucomicrobiota</taxon>
        <taxon>Verrucomicrobiia</taxon>
        <taxon>Verrucomicrobiales</taxon>
        <taxon>Verrucomicrobiaceae</taxon>
        <taxon>Prosthecobacter</taxon>
    </lineage>
</organism>
<evidence type="ECO:0000256" key="2">
    <source>
        <dbReference type="ARBA" id="ARBA00022448"/>
    </source>
</evidence>
<dbReference type="PANTHER" id="PTHR30081">
    <property type="entry name" value="PROTEIN-EXPORT MEMBRANE PROTEIN SEC"/>
    <property type="match status" value="1"/>
</dbReference>
<dbReference type="Pfam" id="PF02355">
    <property type="entry name" value="SecD_SecF_C"/>
    <property type="match status" value="2"/>
</dbReference>
<evidence type="ECO:0000313" key="14">
    <source>
        <dbReference type="EMBL" id="TDU81762.1"/>
    </source>
</evidence>
<dbReference type="GO" id="GO:0006605">
    <property type="term" value="P:protein targeting"/>
    <property type="evidence" value="ECO:0007669"/>
    <property type="project" value="UniProtKB-UniRule"/>
</dbReference>
<dbReference type="InterPro" id="IPR005665">
    <property type="entry name" value="SecF_bac"/>
</dbReference>
<dbReference type="EMBL" id="SOCA01000001">
    <property type="protein sequence ID" value="TDU81762.1"/>
    <property type="molecule type" value="Genomic_DNA"/>
</dbReference>
<feature type="transmembrane region" description="Helical" evidence="9">
    <location>
        <begin position="657"/>
        <end position="677"/>
    </location>
</feature>
<feature type="transmembrane region" description="Helical" evidence="9">
    <location>
        <begin position="429"/>
        <end position="453"/>
    </location>
</feature>
<evidence type="ECO:0000256" key="7">
    <source>
        <dbReference type="ARBA" id="ARBA00023010"/>
    </source>
</evidence>
<dbReference type="GO" id="GO:0043952">
    <property type="term" value="P:protein transport by the Sec complex"/>
    <property type="evidence" value="ECO:0007669"/>
    <property type="project" value="UniProtKB-UniRule"/>
</dbReference>
<keyword evidence="6 9" id="KW-1133">Transmembrane helix</keyword>
<feature type="transmembrane region" description="Helical" evidence="9">
    <location>
        <begin position="326"/>
        <end position="348"/>
    </location>
</feature>
<dbReference type="Gene3D" id="3.30.70.3400">
    <property type="match status" value="1"/>
</dbReference>
<feature type="transmembrane region" description="Helical" evidence="9">
    <location>
        <begin position="736"/>
        <end position="759"/>
    </location>
</feature>
<feature type="domain" description="Protein export membrane protein SecD/SecF C-terminal" evidence="11">
    <location>
        <begin position="282"/>
        <end position="452"/>
    </location>
</feature>
<dbReference type="AlphaFoldDB" id="A0A4R7SR54"/>
<accession>A0A4R7SR54</accession>
<dbReference type="InterPro" id="IPR055344">
    <property type="entry name" value="SecD_SecF_C_bact"/>
</dbReference>
<comment type="subunit">
    <text evidence="10">Forms a complex with SecD. Part of the essential Sec protein translocation apparatus which comprises SecA, SecYEG and auxiliary proteins SecDF. Other proteins may also be involved.</text>
</comment>
<feature type="transmembrane region" description="Helical" evidence="9">
    <location>
        <begin position="703"/>
        <end position="724"/>
    </location>
</feature>
<evidence type="ECO:0000259" key="11">
    <source>
        <dbReference type="Pfam" id="PF02355"/>
    </source>
</evidence>
<gene>
    <name evidence="9" type="primary">secD</name>
    <name evidence="10" type="synonym">secF</name>
    <name evidence="14" type="ORF">EI77_01072</name>
</gene>
<dbReference type="InterPro" id="IPR022645">
    <property type="entry name" value="SecD/SecF_bac"/>
</dbReference>
<dbReference type="SUPFAM" id="SSF82866">
    <property type="entry name" value="Multidrug efflux transporter AcrB transmembrane domain"/>
    <property type="match status" value="2"/>
</dbReference>
<dbReference type="NCBIfam" id="TIGR01129">
    <property type="entry name" value="secD"/>
    <property type="match status" value="1"/>
</dbReference>
<keyword evidence="5 9" id="KW-0653">Protein transport</keyword>
<dbReference type="InterPro" id="IPR054384">
    <property type="entry name" value="SecDF_P1_head"/>
</dbReference>
<comment type="similarity">
    <text evidence="9">Belongs to the SecD/SecF family. SecD subfamily.</text>
</comment>
<evidence type="ECO:0000256" key="9">
    <source>
        <dbReference type="HAMAP-Rule" id="MF_01463"/>
    </source>
</evidence>
<feature type="domain" description="SecDF P1 head subdomain" evidence="13">
    <location>
        <begin position="183"/>
        <end position="275"/>
    </location>
</feature>
<dbReference type="GO" id="GO:0005886">
    <property type="term" value="C:plasma membrane"/>
    <property type="evidence" value="ECO:0007669"/>
    <property type="project" value="UniProtKB-SubCell"/>
</dbReference>
<comment type="function">
    <text evidence="9">Part of the Sec protein translocase complex. Interacts with the SecYEG preprotein conducting channel. SecDF uses the proton motive force (PMF) to complete protein translocation after the ATP-dependent function of SecA.</text>
</comment>
<comment type="subunit">
    <text evidence="9">Forms a complex with SecF. Part of the essential Sec protein translocation apparatus which comprises SecA, SecYEG and auxiliary proteins SecDF. Other proteins may also be involved.</text>
</comment>
<evidence type="ECO:0000259" key="12">
    <source>
        <dbReference type="Pfam" id="PF21760"/>
    </source>
</evidence>
<dbReference type="GO" id="GO:0015450">
    <property type="term" value="F:protein-transporting ATPase activity"/>
    <property type="evidence" value="ECO:0007669"/>
    <property type="project" value="InterPro"/>
</dbReference>
<keyword evidence="15" id="KW-1185">Reference proteome</keyword>
<comment type="caution">
    <text evidence="14">The sequence shown here is derived from an EMBL/GenBank/DDBJ whole genome shotgun (WGS) entry which is preliminary data.</text>
</comment>
<dbReference type="Gene3D" id="1.20.1640.10">
    <property type="entry name" value="Multidrug efflux transporter AcrB transmembrane domain"/>
    <property type="match status" value="2"/>
</dbReference>
<dbReference type="Proteomes" id="UP000295662">
    <property type="component" value="Unassembled WGS sequence"/>
</dbReference>
<comment type="similarity">
    <text evidence="10">Belongs to the SecD/SecF family. SecF subfamily.</text>
</comment>
<dbReference type="NCBIfam" id="TIGR00966">
    <property type="entry name" value="transloc_SecF"/>
    <property type="match status" value="1"/>
</dbReference>
<dbReference type="PRINTS" id="PR01755">
    <property type="entry name" value="SECFTRNLCASE"/>
</dbReference>
<dbReference type="HAMAP" id="MF_01464_B">
    <property type="entry name" value="SecF_B"/>
    <property type="match status" value="1"/>
</dbReference>
<name>A0A4R7SR54_9BACT</name>